<organism evidence="5 6">
    <name type="scientific">Candidatus Pantoea edessiphila</name>
    <dbReference type="NCBI Taxonomy" id="2044610"/>
    <lineage>
        <taxon>Bacteria</taxon>
        <taxon>Pseudomonadati</taxon>
        <taxon>Pseudomonadota</taxon>
        <taxon>Gammaproteobacteria</taxon>
        <taxon>Enterobacterales</taxon>
        <taxon>Erwiniaceae</taxon>
        <taxon>Pantoea</taxon>
    </lineage>
</organism>
<dbReference type="Proteomes" id="UP000296034">
    <property type="component" value="Unassembled WGS sequence"/>
</dbReference>
<dbReference type="InterPro" id="IPR000905">
    <property type="entry name" value="Gcp-like_dom"/>
</dbReference>
<dbReference type="NCBIfam" id="TIGR03725">
    <property type="entry name" value="T6A_YeaZ"/>
    <property type="match status" value="1"/>
</dbReference>
<dbReference type="InterPro" id="IPR022496">
    <property type="entry name" value="T6A_TsaB"/>
</dbReference>
<dbReference type="RefSeq" id="WP_136131438.1">
    <property type="nucleotide sequence ID" value="NZ_PDKS01000001.1"/>
</dbReference>
<proteinExistence type="inferred from homology"/>
<sequence length="229" mass="25711">MSVRILAFITSIDTCSVALLNNGEIYTRCVIAQQQSYNCILTLINELLQITNCKLIDIDVIAISIGPGNFTGIRIGISVAQGLALGKSTKIICISTLQILAQGVLRHDKKARRVLASINARKDEVYWGEYQLDVNNSWCLTNETENVFSLNNAIKRMKLLNGNWITAGNSWKIYPFLYHGHGLCLDPYVITTPLAEDMLPLAKNLLYKDNFVKPENIQAVYLRNHIIQK</sequence>
<dbReference type="Gene3D" id="3.30.420.40">
    <property type="match status" value="2"/>
</dbReference>
<evidence type="ECO:0000313" key="6">
    <source>
        <dbReference type="Proteomes" id="UP000296034"/>
    </source>
</evidence>
<reference evidence="5 6" key="1">
    <citation type="journal article" date="2018" name="Genome Biol. Evol.">
        <title>Cladogenesis and Genomic Streamlining in Extracellular Endosymbionts of Tropical Stink Bugs.</title>
        <authorList>
            <person name="Otero-Bravo A."/>
            <person name="Goffredi S."/>
            <person name="Sabree Z.L."/>
        </authorList>
    </citation>
    <scope>NUCLEOTIDE SEQUENCE [LARGE SCALE GENOMIC DNA]</scope>
    <source>
        <strain evidence="5 6">SoET</strain>
    </source>
</reference>
<accession>A0A2P5SYM5</accession>
<comment type="similarity">
    <text evidence="1">Belongs to the KAE1 / TsaD family. TsaB subfamily.</text>
</comment>
<evidence type="ECO:0000256" key="3">
    <source>
        <dbReference type="ARBA" id="ARBA00032446"/>
    </source>
</evidence>
<dbReference type="EMBL" id="PDKS01000001">
    <property type="protein sequence ID" value="PPI87441.1"/>
    <property type="molecule type" value="Genomic_DNA"/>
</dbReference>
<feature type="domain" description="Gcp-like" evidence="4">
    <location>
        <begin position="31"/>
        <end position="132"/>
    </location>
</feature>
<gene>
    <name evidence="5" type="primary">tsaB</name>
    <name evidence="5" type="ORF">CRV11_00705</name>
</gene>
<dbReference type="GO" id="GO:0016740">
    <property type="term" value="F:transferase activity"/>
    <property type="evidence" value="ECO:0007669"/>
    <property type="project" value="UniProtKB-KW"/>
</dbReference>
<dbReference type="AlphaFoldDB" id="A0A2P5SYM5"/>
<evidence type="ECO:0000313" key="5">
    <source>
        <dbReference type="EMBL" id="PPI87441.1"/>
    </source>
</evidence>
<name>A0A2P5SYM5_9GAMM</name>
<dbReference type="InterPro" id="IPR043129">
    <property type="entry name" value="ATPase_NBD"/>
</dbReference>
<protein>
    <recommendedName>
        <fullName evidence="2">tRNA threonylcarbamoyladenosine biosynthesis protein TsaB</fullName>
    </recommendedName>
    <alternativeName>
        <fullName evidence="3">t(6)A37 threonylcarbamoyladenosine biosynthesis protein TsaB</fullName>
    </alternativeName>
</protein>
<dbReference type="Pfam" id="PF00814">
    <property type="entry name" value="TsaD"/>
    <property type="match status" value="1"/>
</dbReference>
<dbReference type="OrthoDB" id="9809995at2"/>
<keyword evidence="5" id="KW-0808">Transferase</keyword>
<dbReference type="GO" id="GO:0002949">
    <property type="term" value="P:tRNA threonylcarbamoyladenosine modification"/>
    <property type="evidence" value="ECO:0007669"/>
    <property type="project" value="InterPro"/>
</dbReference>
<evidence type="ECO:0000256" key="2">
    <source>
        <dbReference type="ARBA" id="ARBA00019012"/>
    </source>
</evidence>
<evidence type="ECO:0000256" key="1">
    <source>
        <dbReference type="ARBA" id="ARBA00010493"/>
    </source>
</evidence>
<evidence type="ECO:0000259" key="4">
    <source>
        <dbReference type="Pfam" id="PF00814"/>
    </source>
</evidence>
<dbReference type="SUPFAM" id="SSF53067">
    <property type="entry name" value="Actin-like ATPase domain"/>
    <property type="match status" value="2"/>
</dbReference>
<comment type="caution">
    <text evidence="5">The sequence shown here is derived from an EMBL/GenBank/DDBJ whole genome shotgun (WGS) entry which is preliminary data.</text>
</comment>
<dbReference type="CDD" id="cd24032">
    <property type="entry name" value="ASKHA_NBD_TsaB"/>
    <property type="match status" value="1"/>
</dbReference>